<evidence type="ECO:0000256" key="3">
    <source>
        <dbReference type="ARBA" id="ARBA00022723"/>
    </source>
</evidence>
<dbReference type="Proteomes" id="UP000663880">
    <property type="component" value="Unassembled WGS sequence"/>
</dbReference>
<proteinExistence type="inferred from homology"/>
<sequence>MSRVATYVFLDLETTGLPSEEIGKTRIAEISLIAVKRNHFLDTKQGNMPRVQHKVTLCLNPLRMIQPEATEITGLCNELLEHEPAFEQNVFNILNTFLNMLSKPVCLIAQNGLGFDFPILKRHIDILGKKFAEDLLCADCYHGFYDILQKDNYSKIKMPIVGISSISDVTEVDSLSIHTLGETLLHSENTLWMKAINESTPVKQKLTKEISRSNILKAKRRFPWSKGNQPREKYKLKNIHERLLNRQNVEAHHAENDCIMALECAVVLGKHFSEWVDNNCVPFSIIKPMTPGVPLGY</sequence>
<feature type="domain" description="Exonuclease" evidence="8">
    <location>
        <begin position="6"/>
        <end position="274"/>
    </location>
</feature>
<dbReference type="SMART" id="SM00479">
    <property type="entry name" value="EXOIII"/>
    <property type="match status" value="1"/>
</dbReference>
<dbReference type="Gene3D" id="3.30.420.10">
    <property type="entry name" value="Ribonuclease H-like superfamily/Ribonuclease H"/>
    <property type="match status" value="1"/>
</dbReference>
<dbReference type="SUPFAM" id="SSF53098">
    <property type="entry name" value="Ribonuclease H-like"/>
    <property type="match status" value="1"/>
</dbReference>
<evidence type="ECO:0000259" key="8">
    <source>
        <dbReference type="SMART" id="SM00479"/>
    </source>
</evidence>
<dbReference type="AlphaFoldDB" id="A0A821TKS4"/>
<gene>
    <name evidence="9" type="ORF">PMACD_LOCUS8936</name>
</gene>
<dbReference type="GO" id="GO:0008296">
    <property type="term" value="F:3'-5'-DNA exonuclease activity"/>
    <property type="evidence" value="ECO:0007669"/>
    <property type="project" value="TreeGrafter"/>
</dbReference>
<name>A0A821TKS4_9NEOP</name>
<dbReference type="InterPro" id="IPR036397">
    <property type="entry name" value="RNaseH_sf"/>
</dbReference>
<dbReference type="PANTHER" id="PTHR13058:SF19">
    <property type="entry name" value="LD40940P"/>
    <property type="match status" value="1"/>
</dbReference>
<dbReference type="InterPro" id="IPR040393">
    <property type="entry name" value="TREX1/2"/>
</dbReference>
<protein>
    <recommendedName>
        <fullName evidence="8">Exonuclease domain-containing protein</fullName>
    </recommendedName>
</protein>
<keyword evidence="5" id="KW-0269">Exonuclease</keyword>
<accession>A0A821TKS4</accession>
<dbReference type="GO" id="GO:0046872">
    <property type="term" value="F:metal ion binding"/>
    <property type="evidence" value="ECO:0007669"/>
    <property type="project" value="UniProtKB-KW"/>
</dbReference>
<keyword evidence="2" id="KW-0540">Nuclease</keyword>
<organism evidence="9 10">
    <name type="scientific">Pieris macdunnoughi</name>
    <dbReference type="NCBI Taxonomy" id="345717"/>
    <lineage>
        <taxon>Eukaryota</taxon>
        <taxon>Metazoa</taxon>
        <taxon>Ecdysozoa</taxon>
        <taxon>Arthropoda</taxon>
        <taxon>Hexapoda</taxon>
        <taxon>Insecta</taxon>
        <taxon>Pterygota</taxon>
        <taxon>Neoptera</taxon>
        <taxon>Endopterygota</taxon>
        <taxon>Lepidoptera</taxon>
        <taxon>Glossata</taxon>
        <taxon>Ditrysia</taxon>
        <taxon>Papilionoidea</taxon>
        <taxon>Pieridae</taxon>
        <taxon>Pierinae</taxon>
        <taxon>Pieris</taxon>
    </lineage>
</organism>
<evidence type="ECO:0000313" key="9">
    <source>
        <dbReference type="EMBL" id="CAF4873077.1"/>
    </source>
</evidence>
<reference evidence="9" key="1">
    <citation type="submission" date="2021-02" db="EMBL/GenBank/DDBJ databases">
        <authorList>
            <person name="Steward A R."/>
        </authorList>
    </citation>
    <scope>NUCLEOTIDE SEQUENCE</scope>
</reference>
<evidence type="ECO:0000256" key="4">
    <source>
        <dbReference type="ARBA" id="ARBA00022801"/>
    </source>
</evidence>
<keyword evidence="6" id="KW-0460">Magnesium</keyword>
<dbReference type="InterPro" id="IPR013520">
    <property type="entry name" value="Ribonucl_H"/>
</dbReference>
<keyword evidence="3" id="KW-0479">Metal-binding</keyword>
<dbReference type="EMBL" id="CAJOBZ010000024">
    <property type="protein sequence ID" value="CAF4873077.1"/>
    <property type="molecule type" value="Genomic_DNA"/>
</dbReference>
<evidence type="ECO:0000256" key="1">
    <source>
        <dbReference type="ARBA" id="ARBA00001946"/>
    </source>
</evidence>
<keyword evidence="10" id="KW-1185">Reference proteome</keyword>
<keyword evidence="4" id="KW-0378">Hydrolase</keyword>
<evidence type="ECO:0000256" key="2">
    <source>
        <dbReference type="ARBA" id="ARBA00022722"/>
    </source>
</evidence>
<dbReference type="OrthoDB" id="10250935at2759"/>
<comment type="caution">
    <text evidence="9">The sequence shown here is derived from an EMBL/GenBank/DDBJ whole genome shotgun (WGS) entry which is preliminary data.</text>
</comment>
<evidence type="ECO:0000256" key="6">
    <source>
        <dbReference type="ARBA" id="ARBA00022842"/>
    </source>
</evidence>
<dbReference type="InterPro" id="IPR012337">
    <property type="entry name" value="RNaseH-like_sf"/>
</dbReference>
<dbReference type="Pfam" id="PF00929">
    <property type="entry name" value="RNase_T"/>
    <property type="match status" value="1"/>
</dbReference>
<dbReference type="PANTHER" id="PTHR13058">
    <property type="entry name" value="THREE PRIME REPAIR EXONUCLEASE 1, 2"/>
    <property type="match status" value="1"/>
</dbReference>
<dbReference type="GO" id="GO:0003676">
    <property type="term" value="F:nucleic acid binding"/>
    <property type="evidence" value="ECO:0007669"/>
    <property type="project" value="InterPro"/>
</dbReference>
<comment type="cofactor">
    <cofactor evidence="1">
        <name>Mg(2+)</name>
        <dbReference type="ChEBI" id="CHEBI:18420"/>
    </cofactor>
</comment>
<evidence type="ECO:0000256" key="7">
    <source>
        <dbReference type="ARBA" id="ARBA00025769"/>
    </source>
</evidence>
<dbReference type="GO" id="GO:0006308">
    <property type="term" value="P:DNA catabolic process"/>
    <property type="evidence" value="ECO:0007669"/>
    <property type="project" value="TreeGrafter"/>
</dbReference>
<dbReference type="GO" id="GO:0005737">
    <property type="term" value="C:cytoplasm"/>
    <property type="evidence" value="ECO:0007669"/>
    <property type="project" value="TreeGrafter"/>
</dbReference>
<evidence type="ECO:0000313" key="10">
    <source>
        <dbReference type="Proteomes" id="UP000663880"/>
    </source>
</evidence>
<evidence type="ECO:0000256" key="5">
    <source>
        <dbReference type="ARBA" id="ARBA00022839"/>
    </source>
</evidence>
<comment type="similarity">
    <text evidence="7">Belongs to the exonuclease superfamily. TREX family.</text>
</comment>